<accession>A0A502GUQ3</accession>
<protein>
    <recommendedName>
        <fullName evidence="3">Heme oxygenase</fullName>
    </recommendedName>
</protein>
<reference evidence="1 2" key="1">
    <citation type="journal article" date="2019" name="Environ. Microbiol.">
        <title>Species interactions and distinct microbial communities in high Arctic permafrost affected cryosols are associated with the CH4 and CO2 gas fluxes.</title>
        <authorList>
            <person name="Altshuler I."/>
            <person name="Hamel J."/>
            <person name="Turney S."/>
            <person name="Magnuson E."/>
            <person name="Levesque R."/>
            <person name="Greer C."/>
            <person name="Whyte L.G."/>
        </authorList>
    </citation>
    <scope>NUCLEOTIDE SEQUENCE [LARGE SCALE GENOMIC DNA]</scope>
    <source>
        <strain evidence="1 2">S9.2P</strain>
    </source>
</reference>
<dbReference type="EMBL" id="RCYZ01000004">
    <property type="protein sequence ID" value="TPG65959.1"/>
    <property type="molecule type" value="Genomic_DNA"/>
</dbReference>
<dbReference type="Gene3D" id="1.20.910.10">
    <property type="entry name" value="Heme oxygenase-like"/>
    <property type="match status" value="1"/>
</dbReference>
<sequence>MPHPSETPAILLRLRNETRPYHDALEQHAFNQSLAAGAPTAAGTAQFLAKMYGFLQPYETALRAHAADFSPDWALAERFRAHLILEDLPETPGAPTPPLCPAMPPLRTRAQLLGTMYVMEGSTLGGQVIARQLAKAGIPLRHYFTGYAERTGPLWKAFCQQLAEAAPAAGPDEVVAAASRAFHHLDAWLNQP</sequence>
<gene>
    <name evidence="1" type="ORF">EAH73_11295</name>
</gene>
<evidence type="ECO:0000313" key="1">
    <source>
        <dbReference type="EMBL" id="TPG65959.1"/>
    </source>
</evidence>
<proteinExistence type="predicted"/>
<dbReference type="Proteomes" id="UP000317646">
    <property type="component" value="Unassembled WGS sequence"/>
</dbReference>
<dbReference type="CDD" id="cd19166">
    <property type="entry name" value="HemeO-bac"/>
    <property type="match status" value="1"/>
</dbReference>
<dbReference type="SUPFAM" id="SSF48613">
    <property type="entry name" value="Heme oxygenase-like"/>
    <property type="match status" value="1"/>
</dbReference>
<evidence type="ECO:0008006" key="3">
    <source>
        <dbReference type="Google" id="ProtNLM"/>
    </source>
</evidence>
<name>A0A502GUQ3_9BACT</name>
<dbReference type="AlphaFoldDB" id="A0A502GUQ3"/>
<organism evidence="1 2">
    <name type="scientific">Hymenobacter nivis</name>
    <dbReference type="NCBI Taxonomy" id="1850093"/>
    <lineage>
        <taxon>Bacteria</taxon>
        <taxon>Pseudomonadati</taxon>
        <taxon>Bacteroidota</taxon>
        <taxon>Cytophagia</taxon>
        <taxon>Cytophagales</taxon>
        <taxon>Hymenobacteraceae</taxon>
        <taxon>Hymenobacter</taxon>
    </lineage>
</organism>
<evidence type="ECO:0000313" key="2">
    <source>
        <dbReference type="Proteomes" id="UP000317646"/>
    </source>
</evidence>
<comment type="caution">
    <text evidence="1">The sequence shown here is derived from an EMBL/GenBank/DDBJ whole genome shotgun (WGS) entry which is preliminary data.</text>
</comment>
<keyword evidence="2" id="KW-1185">Reference proteome</keyword>
<dbReference type="OrthoDB" id="114943at2"/>
<dbReference type="InterPro" id="IPR016084">
    <property type="entry name" value="Haem_Oase-like_multi-hlx"/>
</dbReference>
<dbReference type="RefSeq" id="WP_140466609.1">
    <property type="nucleotide sequence ID" value="NZ_RCYZ01000004.1"/>
</dbReference>